<protein>
    <submittedName>
        <fullName evidence="2">Uncharacterized protein</fullName>
    </submittedName>
</protein>
<sequence length="156" mass="17251">MRLTPTPFRHVIDIPCEATARSREAESDQARYRLTGLNNKDRYRAAEQGSEMADRRDWGGGGDEPEETTHQLIERLWESITEIQTRLDQQAPQIVEETVPVAPPPPPSGVEVPPVVPVLPTVPARPASVEEPTELGERFLLLQPPTYSGGPNPDIA</sequence>
<dbReference type="EMBL" id="NMUH01001890">
    <property type="protein sequence ID" value="MQL96226.1"/>
    <property type="molecule type" value="Genomic_DNA"/>
</dbReference>
<gene>
    <name evidence="2" type="ORF">Taro_028901</name>
</gene>
<accession>A0A843VMF3</accession>
<evidence type="ECO:0000313" key="3">
    <source>
        <dbReference type="Proteomes" id="UP000652761"/>
    </source>
</evidence>
<keyword evidence="3" id="KW-1185">Reference proteome</keyword>
<dbReference type="AlphaFoldDB" id="A0A843VMF3"/>
<dbReference type="Proteomes" id="UP000652761">
    <property type="component" value="Unassembled WGS sequence"/>
</dbReference>
<name>A0A843VMF3_COLES</name>
<reference evidence="2" key="1">
    <citation type="submission" date="2017-07" db="EMBL/GenBank/DDBJ databases">
        <title>Taro Niue Genome Assembly and Annotation.</title>
        <authorList>
            <person name="Atibalentja N."/>
            <person name="Keating K."/>
            <person name="Fields C.J."/>
        </authorList>
    </citation>
    <scope>NUCLEOTIDE SEQUENCE</scope>
    <source>
        <strain evidence="2">Niue_2</strain>
        <tissue evidence="2">Leaf</tissue>
    </source>
</reference>
<organism evidence="2 3">
    <name type="scientific">Colocasia esculenta</name>
    <name type="common">Wild taro</name>
    <name type="synonym">Arum esculentum</name>
    <dbReference type="NCBI Taxonomy" id="4460"/>
    <lineage>
        <taxon>Eukaryota</taxon>
        <taxon>Viridiplantae</taxon>
        <taxon>Streptophyta</taxon>
        <taxon>Embryophyta</taxon>
        <taxon>Tracheophyta</taxon>
        <taxon>Spermatophyta</taxon>
        <taxon>Magnoliopsida</taxon>
        <taxon>Liliopsida</taxon>
        <taxon>Araceae</taxon>
        <taxon>Aroideae</taxon>
        <taxon>Colocasieae</taxon>
        <taxon>Colocasia</taxon>
    </lineage>
</organism>
<evidence type="ECO:0000256" key="1">
    <source>
        <dbReference type="SAM" id="MobiDB-lite"/>
    </source>
</evidence>
<evidence type="ECO:0000313" key="2">
    <source>
        <dbReference type="EMBL" id="MQL96226.1"/>
    </source>
</evidence>
<comment type="caution">
    <text evidence="2">The sequence shown here is derived from an EMBL/GenBank/DDBJ whole genome shotgun (WGS) entry which is preliminary data.</text>
</comment>
<feature type="region of interest" description="Disordered" evidence="1">
    <location>
        <begin position="42"/>
        <end position="67"/>
    </location>
</feature>
<proteinExistence type="predicted"/>